<evidence type="ECO:0000259" key="6">
    <source>
        <dbReference type="PROSITE" id="PS50850"/>
    </source>
</evidence>
<evidence type="ECO:0000256" key="3">
    <source>
        <dbReference type="ARBA" id="ARBA00022989"/>
    </source>
</evidence>
<feature type="transmembrane region" description="Helical" evidence="5">
    <location>
        <begin position="395"/>
        <end position="419"/>
    </location>
</feature>
<feature type="transmembrane region" description="Helical" evidence="5">
    <location>
        <begin position="369"/>
        <end position="389"/>
    </location>
</feature>
<dbReference type="AlphaFoldDB" id="A0A9P3HBA2"/>
<evidence type="ECO:0000256" key="2">
    <source>
        <dbReference type="ARBA" id="ARBA00022692"/>
    </source>
</evidence>
<protein>
    <recommendedName>
        <fullName evidence="6">Major facilitator superfamily (MFS) profile domain-containing protein</fullName>
    </recommendedName>
</protein>
<reference evidence="7" key="1">
    <citation type="submission" date="2021-11" db="EMBL/GenBank/DDBJ databases">
        <authorList>
            <person name="Herlambang A."/>
            <person name="Guo Y."/>
            <person name="Takashima Y."/>
            <person name="Nishizawa T."/>
        </authorList>
    </citation>
    <scope>NUCLEOTIDE SEQUENCE</scope>
    <source>
        <strain evidence="7">E1425</strain>
    </source>
</reference>
<feature type="transmembrane region" description="Helical" evidence="5">
    <location>
        <begin position="113"/>
        <end position="134"/>
    </location>
</feature>
<dbReference type="SUPFAM" id="SSF103473">
    <property type="entry name" value="MFS general substrate transporter"/>
    <property type="match status" value="1"/>
</dbReference>
<evidence type="ECO:0000256" key="5">
    <source>
        <dbReference type="SAM" id="Phobius"/>
    </source>
</evidence>
<feature type="transmembrane region" description="Helical" evidence="5">
    <location>
        <begin position="265"/>
        <end position="282"/>
    </location>
</feature>
<keyword evidence="3 5" id="KW-1133">Transmembrane helix</keyword>
<proteinExistence type="predicted"/>
<dbReference type="InterPro" id="IPR036259">
    <property type="entry name" value="MFS_trans_sf"/>
</dbReference>
<keyword evidence="2 5" id="KW-0812">Transmembrane</keyword>
<dbReference type="InterPro" id="IPR020846">
    <property type="entry name" value="MFS_dom"/>
</dbReference>
<feature type="transmembrane region" description="Helical" evidence="5">
    <location>
        <begin position="87"/>
        <end position="107"/>
    </location>
</feature>
<evidence type="ECO:0000313" key="7">
    <source>
        <dbReference type="EMBL" id="GJJ73333.1"/>
    </source>
</evidence>
<keyword evidence="4 5" id="KW-0472">Membrane</keyword>
<evidence type="ECO:0000256" key="1">
    <source>
        <dbReference type="ARBA" id="ARBA00004141"/>
    </source>
</evidence>
<dbReference type="PANTHER" id="PTHR23501:SF87">
    <property type="entry name" value="SIDEROPHORE IRON TRANSPORTER 2"/>
    <property type="match status" value="1"/>
</dbReference>
<gene>
    <name evidence="7" type="ORF">EMPS_05691</name>
</gene>
<dbReference type="GO" id="GO:0005886">
    <property type="term" value="C:plasma membrane"/>
    <property type="evidence" value="ECO:0007669"/>
    <property type="project" value="TreeGrafter"/>
</dbReference>
<comment type="caution">
    <text evidence="7">The sequence shown here is derived from an EMBL/GenBank/DDBJ whole genome shotgun (WGS) entry which is preliminary data.</text>
</comment>
<feature type="transmembrane region" description="Helical" evidence="5">
    <location>
        <begin position="504"/>
        <end position="523"/>
    </location>
</feature>
<dbReference type="GO" id="GO:0022857">
    <property type="term" value="F:transmembrane transporter activity"/>
    <property type="evidence" value="ECO:0007669"/>
    <property type="project" value="InterPro"/>
</dbReference>
<dbReference type="PROSITE" id="PS50850">
    <property type="entry name" value="MFS"/>
    <property type="match status" value="1"/>
</dbReference>
<dbReference type="PANTHER" id="PTHR23501">
    <property type="entry name" value="MAJOR FACILITATOR SUPERFAMILY"/>
    <property type="match status" value="1"/>
</dbReference>
<dbReference type="EMBL" id="BQFW01000008">
    <property type="protein sequence ID" value="GJJ73333.1"/>
    <property type="molecule type" value="Genomic_DNA"/>
</dbReference>
<dbReference type="Gene3D" id="1.20.1250.20">
    <property type="entry name" value="MFS general substrate transporter like domains"/>
    <property type="match status" value="2"/>
</dbReference>
<feature type="transmembrane region" description="Helical" evidence="5">
    <location>
        <begin position="343"/>
        <end position="360"/>
    </location>
</feature>
<name>A0A9P3HBA2_9FUNG</name>
<sequence length="564" mass="62147">MADTQPSTSPSSRILDRRLWSRREYTWMLAGVLTQAVIYSFEVNLMYACVGAITAIFEVTSLASILPTILQILSAALVPFYTKISDVVGRAQALTVAMIFYLIGYTIQGTSKVFLQFALGQIFYGIGSTGMQTLTQVLIADTTSLANRGIVFALYDLPSIVSVFVTTRLADPLTDVKSHPNANWRNVYIIVGILAAVGAVAILSPLWYLQKKGQKKVKVERRSVKWLLHEFDAVGAILITLGLSLTLLPMILAKTFEGNWKNYKILTMFCCGIVFLGLLVFWEIKYTDRPIMSMKIWSNPSCFGALIVMFFMTVQASMNWQYYTQYLVVSRDLSFGDALMLERGYNVGYLVFQLITALLMKRFNTLRPFIWAGIIVHTGGIGLMIRARAPTASSAFVVISQTIVGAAGGMANIASSVLVTGVVDKKDIATVIGTTQILGSFGSALGDALAGGIWTQYLPVRLAKRVTGPYDEYLAMNSPLVYIPSLDPVTKAQVVTAYSDSQRLMSIIACCLAVFCCLSTIGIKRVDLYKDDKDLIEETIESETIEEKSVQVFDEEKAHATEVK</sequence>
<feature type="transmembrane region" description="Helical" evidence="5">
    <location>
        <begin position="187"/>
        <end position="209"/>
    </location>
</feature>
<feature type="transmembrane region" description="Helical" evidence="5">
    <location>
        <begin position="303"/>
        <end position="323"/>
    </location>
</feature>
<keyword evidence="8" id="KW-1185">Reference proteome</keyword>
<evidence type="ECO:0000256" key="4">
    <source>
        <dbReference type="ARBA" id="ARBA00023136"/>
    </source>
</evidence>
<feature type="transmembrane region" description="Helical" evidence="5">
    <location>
        <begin position="230"/>
        <end position="253"/>
    </location>
</feature>
<feature type="domain" description="Major facilitator superfamily (MFS) profile" evidence="6">
    <location>
        <begin position="28"/>
        <end position="502"/>
    </location>
</feature>
<feature type="transmembrane region" description="Helical" evidence="5">
    <location>
        <begin position="146"/>
        <end position="167"/>
    </location>
</feature>
<evidence type="ECO:0000313" key="8">
    <source>
        <dbReference type="Proteomes" id="UP000827284"/>
    </source>
</evidence>
<feature type="transmembrane region" description="Helical" evidence="5">
    <location>
        <begin position="27"/>
        <end position="56"/>
    </location>
</feature>
<comment type="subcellular location">
    <subcellularLocation>
        <location evidence="1">Membrane</location>
        <topology evidence="1">Multi-pass membrane protein</topology>
    </subcellularLocation>
</comment>
<feature type="transmembrane region" description="Helical" evidence="5">
    <location>
        <begin position="431"/>
        <end position="454"/>
    </location>
</feature>
<feature type="transmembrane region" description="Helical" evidence="5">
    <location>
        <begin position="62"/>
        <end position="80"/>
    </location>
</feature>
<accession>A0A9P3HBA2</accession>
<dbReference type="Proteomes" id="UP000827284">
    <property type="component" value="Unassembled WGS sequence"/>
</dbReference>
<dbReference type="Pfam" id="PF07690">
    <property type="entry name" value="MFS_1"/>
    <property type="match status" value="1"/>
</dbReference>
<dbReference type="InterPro" id="IPR011701">
    <property type="entry name" value="MFS"/>
</dbReference>
<dbReference type="OrthoDB" id="4078873at2759"/>
<reference evidence="7" key="2">
    <citation type="journal article" date="2022" name="Microbiol. Resour. Announc.">
        <title>Whole-Genome Sequence of Entomortierella parvispora E1425, a Mucoromycotan Fungus Associated with Burkholderiaceae-Related Endosymbiotic Bacteria.</title>
        <authorList>
            <person name="Herlambang A."/>
            <person name="Guo Y."/>
            <person name="Takashima Y."/>
            <person name="Narisawa K."/>
            <person name="Ohta H."/>
            <person name="Nishizawa T."/>
        </authorList>
    </citation>
    <scope>NUCLEOTIDE SEQUENCE</scope>
    <source>
        <strain evidence="7">E1425</strain>
    </source>
</reference>
<organism evidence="7 8">
    <name type="scientific">Entomortierella parvispora</name>
    <dbReference type="NCBI Taxonomy" id="205924"/>
    <lineage>
        <taxon>Eukaryota</taxon>
        <taxon>Fungi</taxon>
        <taxon>Fungi incertae sedis</taxon>
        <taxon>Mucoromycota</taxon>
        <taxon>Mortierellomycotina</taxon>
        <taxon>Mortierellomycetes</taxon>
        <taxon>Mortierellales</taxon>
        <taxon>Mortierellaceae</taxon>
        <taxon>Entomortierella</taxon>
    </lineage>
</organism>